<dbReference type="Gene3D" id="3.40.1550.20">
    <property type="entry name" value="Transcriptional regulator MraZ domain"/>
    <property type="match status" value="1"/>
</dbReference>
<dbReference type="OrthoDB" id="9807753at2"/>
<feature type="domain" description="SpoVT-AbrB" evidence="8">
    <location>
        <begin position="86"/>
        <end position="129"/>
    </location>
</feature>
<evidence type="ECO:0000256" key="4">
    <source>
        <dbReference type="ARBA" id="ARBA00023015"/>
    </source>
</evidence>
<accession>A0A4Q1KZB4</accession>
<organism evidence="10 11">
    <name type="scientific">Oerskovia turbata</name>
    <dbReference type="NCBI Taxonomy" id="1713"/>
    <lineage>
        <taxon>Bacteria</taxon>
        <taxon>Bacillati</taxon>
        <taxon>Actinomycetota</taxon>
        <taxon>Actinomycetes</taxon>
        <taxon>Micrococcales</taxon>
        <taxon>Cellulomonadaceae</taxon>
        <taxon>Oerskovia</taxon>
    </lineage>
</organism>
<dbReference type="InterPro" id="IPR037914">
    <property type="entry name" value="SpoVT-AbrB_sf"/>
</dbReference>
<evidence type="ECO:0000313" key="12">
    <source>
        <dbReference type="Proteomes" id="UP000290517"/>
    </source>
</evidence>
<dbReference type="PROSITE" id="PS51740">
    <property type="entry name" value="SPOVT_ABRB"/>
    <property type="match status" value="2"/>
</dbReference>
<dbReference type="CDD" id="cd16321">
    <property type="entry name" value="MraZ_C"/>
    <property type="match status" value="1"/>
</dbReference>
<dbReference type="PANTHER" id="PTHR34701">
    <property type="entry name" value="TRANSCRIPTIONAL REGULATOR MRAZ"/>
    <property type="match status" value="1"/>
</dbReference>
<name>A0A4Q1KZB4_9CELL</name>
<evidence type="ECO:0000256" key="5">
    <source>
        <dbReference type="ARBA" id="ARBA00023125"/>
    </source>
</evidence>
<dbReference type="AlphaFoldDB" id="A0A4Q1KZB4"/>
<dbReference type="GO" id="GO:0003700">
    <property type="term" value="F:DNA-binding transcription factor activity"/>
    <property type="evidence" value="ECO:0007669"/>
    <property type="project" value="UniProtKB-UniRule"/>
</dbReference>
<evidence type="ECO:0000259" key="8">
    <source>
        <dbReference type="PROSITE" id="PS51740"/>
    </source>
</evidence>
<keyword evidence="5 7" id="KW-0238">DNA-binding</keyword>
<reference evidence="11 12" key="1">
    <citation type="submission" date="2019-01" db="EMBL/GenBank/DDBJ databases">
        <title>Oerskovia turbata Genome sequencing and assembly.</title>
        <authorList>
            <person name="Dou T."/>
        </authorList>
    </citation>
    <scope>NUCLEOTIDE SEQUENCE [LARGE SCALE GENOMIC DNA]</scope>
    <source>
        <strain evidence="10 11">JCM12123</strain>
        <strain evidence="9 12">JCM3160</strain>
    </source>
</reference>
<dbReference type="GO" id="GO:0005737">
    <property type="term" value="C:cytoplasm"/>
    <property type="evidence" value="ECO:0007669"/>
    <property type="project" value="UniProtKB-UniRule"/>
</dbReference>
<dbReference type="InterPro" id="IPR035642">
    <property type="entry name" value="MraZ_N"/>
</dbReference>
<dbReference type="NCBIfam" id="TIGR00242">
    <property type="entry name" value="division/cell wall cluster transcriptional repressor MraZ"/>
    <property type="match status" value="1"/>
</dbReference>
<comment type="subunit">
    <text evidence="7">Forms oligomers.</text>
</comment>
<evidence type="ECO:0000313" key="10">
    <source>
        <dbReference type="EMBL" id="RXR35753.1"/>
    </source>
</evidence>
<dbReference type="SUPFAM" id="SSF89447">
    <property type="entry name" value="AbrB/MazE/MraZ-like"/>
    <property type="match status" value="1"/>
</dbReference>
<sequence length="154" mass="17101">MNESFGGSPSLLLGTYTPRLDDKGRLILPAKFRGQLASGLVMTRGQERCLFLLPMDEFRRMYDQIRQAPVTSKQARDYLRVFLSGASDEIPDKQGRISIPAALRTYAGLDRDVAVIGAGTRVEIWDAGAWEAYLADQEAEYAATAEEVLPALRF</sequence>
<evidence type="ECO:0000256" key="7">
    <source>
        <dbReference type="HAMAP-Rule" id="MF_01008"/>
    </source>
</evidence>
<comment type="caution">
    <text evidence="10">The sequence shown here is derived from an EMBL/GenBank/DDBJ whole genome shotgun (WGS) entry which is preliminary data.</text>
</comment>
<dbReference type="GO" id="GO:2000143">
    <property type="term" value="P:negative regulation of DNA-templated transcription initiation"/>
    <property type="evidence" value="ECO:0007669"/>
    <property type="project" value="TreeGrafter"/>
</dbReference>
<proteinExistence type="inferred from homology"/>
<keyword evidence="12" id="KW-1185">Reference proteome</keyword>
<evidence type="ECO:0000256" key="6">
    <source>
        <dbReference type="ARBA" id="ARBA00023163"/>
    </source>
</evidence>
<dbReference type="InterPro" id="IPR035644">
    <property type="entry name" value="MraZ_C"/>
</dbReference>
<dbReference type="Pfam" id="PF02381">
    <property type="entry name" value="MraZ"/>
    <property type="match status" value="2"/>
</dbReference>
<dbReference type="InterPro" id="IPR003444">
    <property type="entry name" value="MraZ"/>
</dbReference>
<dbReference type="HAMAP" id="MF_01008">
    <property type="entry name" value="MraZ"/>
    <property type="match status" value="1"/>
</dbReference>
<keyword evidence="2 7" id="KW-0963">Cytoplasm</keyword>
<dbReference type="EMBL" id="SDJQ01000007">
    <property type="protein sequence ID" value="RXR35753.1"/>
    <property type="molecule type" value="Genomic_DNA"/>
</dbReference>
<keyword evidence="3" id="KW-0677">Repeat</keyword>
<protein>
    <recommendedName>
        <fullName evidence="1 7">Transcriptional regulator MraZ</fullName>
    </recommendedName>
</protein>
<dbReference type="EMBL" id="SDJR01000001">
    <property type="protein sequence ID" value="RXR27809.1"/>
    <property type="molecule type" value="Genomic_DNA"/>
</dbReference>
<feature type="domain" description="SpoVT-AbrB" evidence="8">
    <location>
        <begin position="15"/>
        <end position="57"/>
    </location>
</feature>
<dbReference type="GO" id="GO:0000976">
    <property type="term" value="F:transcription cis-regulatory region binding"/>
    <property type="evidence" value="ECO:0007669"/>
    <property type="project" value="TreeGrafter"/>
</dbReference>
<comment type="similarity">
    <text evidence="7">Belongs to the MraZ family.</text>
</comment>
<dbReference type="InterPro" id="IPR020603">
    <property type="entry name" value="MraZ_dom"/>
</dbReference>
<dbReference type="CDD" id="cd16320">
    <property type="entry name" value="MraZ_N"/>
    <property type="match status" value="1"/>
</dbReference>
<evidence type="ECO:0000313" key="11">
    <source>
        <dbReference type="Proteomes" id="UP000289805"/>
    </source>
</evidence>
<evidence type="ECO:0000313" key="9">
    <source>
        <dbReference type="EMBL" id="RXR27809.1"/>
    </source>
</evidence>
<gene>
    <name evidence="7 10" type="primary">mraZ</name>
    <name evidence="9" type="ORF">EQW73_00345</name>
    <name evidence="10" type="ORF">EQW78_05405</name>
</gene>
<keyword evidence="4 7" id="KW-0805">Transcription regulation</keyword>
<evidence type="ECO:0000256" key="3">
    <source>
        <dbReference type="ARBA" id="ARBA00022737"/>
    </source>
</evidence>
<comment type="subcellular location">
    <subcellularLocation>
        <location evidence="7">Cytoplasm</location>
        <location evidence="7">Nucleoid</location>
    </subcellularLocation>
</comment>
<evidence type="ECO:0000256" key="1">
    <source>
        <dbReference type="ARBA" id="ARBA00013860"/>
    </source>
</evidence>
<evidence type="ECO:0000256" key="2">
    <source>
        <dbReference type="ARBA" id="ARBA00022490"/>
    </source>
</evidence>
<dbReference type="Proteomes" id="UP000289805">
    <property type="component" value="Unassembled WGS sequence"/>
</dbReference>
<dbReference type="PANTHER" id="PTHR34701:SF1">
    <property type="entry name" value="TRANSCRIPTIONAL REGULATOR MRAZ"/>
    <property type="match status" value="1"/>
</dbReference>
<dbReference type="InterPro" id="IPR038619">
    <property type="entry name" value="MraZ_sf"/>
</dbReference>
<keyword evidence="6 7" id="KW-0804">Transcription</keyword>
<dbReference type="InterPro" id="IPR007159">
    <property type="entry name" value="SpoVT-AbrB_dom"/>
</dbReference>
<dbReference type="Proteomes" id="UP000290517">
    <property type="component" value="Unassembled WGS sequence"/>
</dbReference>
<dbReference type="GO" id="GO:0009295">
    <property type="term" value="C:nucleoid"/>
    <property type="evidence" value="ECO:0007669"/>
    <property type="project" value="UniProtKB-SubCell"/>
</dbReference>
<dbReference type="STRING" id="1713.GCA_000718325_00957"/>